<dbReference type="EMBL" id="RBDY01000056">
    <property type="protein sequence ID" value="RKN13062.1"/>
    <property type="molecule type" value="Genomic_DNA"/>
</dbReference>
<keyword evidence="4" id="KW-1185">Reference proteome</keyword>
<evidence type="ECO:0000313" key="3">
    <source>
        <dbReference type="EMBL" id="RKN13062.1"/>
    </source>
</evidence>
<name>A0A3A9VQ39_9ACTN</name>
<protein>
    <submittedName>
        <fullName evidence="2">Uncharacterized protein</fullName>
    </submittedName>
</protein>
<dbReference type="EMBL" id="RBDX01000057">
    <property type="protein sequence ID" value="RKN03145.1"/>
    <property type="molecule type" value="Genomic_DNA"/>
</dbReference>
<evidence type="ECO:0000313" key="4">
    <source>
        <dbReference type="Proteomes" id="UP000268652"/>
    </source>
</evidence>
<dbReference type="Proteomes" id="UP000275024">
    <property type="component" value="Unassembled WGS sequence"/>
</dbReference>
<proteinExistence type="predicted"/>
<dbReference type="Proteomes" id="UP000268652">
    <property type="component" value="Unassembled WGS sequence"/>
</dbReference>
<feature type="region of interest" description="Disordered" evidence="1">
    <location>
        <begin position="1"/>
        <end position="86"/>
    </location>
</feature>
<gene>
    <name evidence="3" type="ORF">D7318_32010</name>
    <name evidence="2" type="ORF">D7319_32135</name>
</gene>
<sequence>MNWSPPRAVGRVTRARRPGRAAAGRRGPHEGPHARRRRAARRPRRRPRRGRAAAGGRAAGVRRRSGGAVNGAIDFSLRDPDRGKDQPVNGRCWLGCDPQTVQPVVWIGPVSVSGPDGIATAPAYACPRCVRRLYAMARADESERDRPPHLTERPHHHP</sequence>
<dbReference type="AlphaFoldDB" id="A0A3A9VQ39"/>
<feature type="compositionally biased region" description="Basic residues" evidence="1">
    <location>
        <begin position="34"/>
        <end position="51"/>
    </location>
</feature>
<evidence type="ECO:0000256" key="1">
    <source>
        <dbReference type="SAM" id="MobiDB-lite"/>
    </source>
</evidence>
<dbReference type="OrthoDB" id="4299856at2"/>
<accession>A0A3A9VQ39</accession>
<evidence type="ECO:0000313" key="5">
    <source>
        <dbReference type="Proteomes" id="UP000275024"/>
    </source>
</evidence>
<reference evidence="4 5" key="1">
    <citation type="submission" date="2018-09" db="EMBL/GenBank/DDBJ databases">
        <title>Streptomyces sp. nov. DS1-2, an endophytic actinomycete isolated from roots of Dendrobium scabrilingue.</title>
        <authorList>
            <person name="Kuncharoen N."/>
            <person name="Kudo T."/>
            <person name="Ohkuma M."/>
            <person name="Yuki M."/>
            <person name="Tanasupawat S."/>
        </authorList>
    </citation>
    <scope>NUCLEOTIDE SEQUENCE [LARGE SCALE GENOMIC DNA]</scope>
    <source>
        <strain evidence="2 5">AZ1-7</strain>
        <strain evidence="3 4">DS1-2</strain>
    </source>
</reference>
<comment type="caution">
    <text evidence="2">The sequence shown here is derived from an EMBL/GenBank/DDBJ whole genome shotgun (WGS) entry which is preliminary data.</text>
</comment>
<evidence type="ECO:0000313" key="2">
    <source>
        <dbReference type="EMBL" id="RKN03145.1"/>
    </source>
</evidence>
<feature type="compositionally biased region" description="Low complexity" evidence="1">
    <location>
        <begin position="1"/>
        <end position="12"/>
    </location>
</feature>
<organism evidence="2 5">
    <name type="scientific">Streptomyces radicis</name>
    <dbReference type="NCBI Taxonomy" id="1750517"/>
    <lineage>
        <taxon>Bacteria</taxon>
        <taxon>Bacillati</taxon>
        <taxon>Actinomycetota</taxon>
        <taxon>Actinomycetes</taxon>
        <taxon>Kitasatosporales</taxon>
        <taxon>Streptomycetaceae</taxon>
        <taxon>Streptomyces</taxon>
    </lineage>
</organism>
<feature type="compositionally biased region" description="Basic and acidic residues" evidence="1">
    <location>
        <begin position="76"/>
        <end position="85"/>
    </location>
</feature>